<feature type="compositionally biased region" description="Pro residues" evidence="1">
    <location>
        <begin position="152"/>
        <end position="239"/>
    </location>
</feature>
<feature type="region of interest" description="Disordered" evidence="1">
    <location>
        <begin position="145"/>
        <end position="267"/>
    </location>
</feature>
<dbReference type="Proteomes" id="UP000515135">
    <property type="component" value="Unplaced"/>
</dbReference>
<sequence>MYNSYFKTICDREGVNFLDYTEDFPTNQRKLWSRHDSLHLSEDAGIPRLLQLLEDSCVQLLEAGKQLTPEQWAALEWDKGGLAYVPQLSTRHAGLYKAQIWTKEEGGTANPATGNCKRHKKRVSKKCKAKRKLYQPSWDAFNFKDWREPQTPANPPSQSPVCDPPSQSPVCDPPSQSPVCDPPSQSPVCDPPSQSPVCDPPSQSPVCDPPSQSPVCDPPSHSPVCDPPSQSPVCDPPSLSPSSNILNPPSHSPACNNIPPQTPLSDNPTVGSYMHSMVSRRMCIPVYCHVVVQHTYVCVHCKNERKIE</sequence>
<dbReference type="RefSeq" id="XP_019642944.1">
    <property type="nucleotide sequence ID" value="XM_019787385.1"/>
</dbReference>
<dbReference type="AlphaFoldDB" id="A0A6P5A9P4"/>
<keyword evidence="2" id="KW-1185">Reference proteome</keyword>
<feature type="compositionally biased region" description="Low complexity" evidence="1">
    <location>
        <begin position="240"/>
        <end position="253"/>
    </location>
</feature>
<evidence type="ECO:0000313" key="3">
    <source>
        <dbReference type="RefSeq" id="XP_019642944.1"/>
    </source>
</evidence>
<dbReference type="GeneID" id="109484157"/>
<feature type="compositionally biased region" description="Polar residues" evidence="1">
    <location>
        <begin position="254"/>
        <end position="267"/>
    </location>
</feature>
<organism evidence="2 3">
    <name type="scientific">Branchiostoma belcheri</name>
    <name type="common">Amphioxus</name>
    <dbReference type="NCBI Taxonomy" id="7741"/>
    <lineage>
        <taxon>Eukaryota</taxon>
        <taxon>Metazoa</taxon>
        <taxon>Chordata</taxon>
        <taxon>Cephalochordata</taxon>
        <taxon>Leptocardii</taxon>
        <taxon>Amphioxiformes</taxon>
        <taxon>Branchiostomatidae</taxon>
        <taxon>Branchiostoma</taxon>
    </lineage>
</organism>
<accession>A0A6P5A9P4</accession>
<dbReference type="OrthoDB" id="8952497at2759"/>
<evidence type="ECO:0000313" key="2">
    <source>
        <dbReference type="Proteomes" id="UP000515135"/>
    </source>
</evidence>
<evidence type="ECO:0000256" key="1">
    <source>
        <dbReference type="SAM" id="MobiDB-lite"/>
    </source>
</evidence>
<name>A0A6P5A9P4_BRABE</name>
<reference evidence="3" key="1">
    <citation type="submission" date="2025-08" db="UniProtKB">
        <authorList>
            <consortium name="RefSeq"/>
        </authorList>
    </citation>
    <scope>IDENTIFICATION</scope>
    <source>
        <tissue evidence="3">Gonad</tissue>
    </source>
</reference>
<proteinExistence type="predicted"/>
<gene>
    <name evidence="3" type="primary">LOC109484157</name>
</gene>
<protein>
    <submittedName>
        <fullName evidence="3">Pollen-specific leucine-rich repeat extensin-like protein 2</fullName>
    </submittedName>
</protein>
<dbReference type="KEGG" id="bbel:109484157"/>